<organism evidence="12 13">
    <name type="scientific">Microbotryum saponariae</name>
    <dbReference type="NCBI Taxonomy" id="289078"/>
    <lineage>
        <taxon>Eukaryota</taxon>
        <taxon>Fungi</taxon>
        <taxon>Dikarya</taxon>
        <taxon>Basidiomycota</taxon>
        <taxon>Pucciniomycotina</taxon>
        <taxon>Microbotryomycetes</taxon>
        <taxon>Microbotryales</taxon>
        <taxon>Microbotryaceae</taxon>
        <taxon>Microbotryum</taxon>
    </lineage>
</organism>
<dbReference type="Pfam" id="PF00083">
    <property type="entry name" value="Sugar_tr"/>
    <property type="match status" value="1"/>
</dbReference>
<evidence type="ECO:0000256" key="5">
    <source>
        <dbReference type="ARBA" id="ARBA00022989"/>
    </source>
</evidence>
<feature type="transmembrane region" description="Helical" evidence="10">
    <location>
        <begin position="438"/>
        <end position="457"/>
    </location>
</feature>
<evidence type="ECO:0000256" key="3">
    <source>
        <dbReference type="ARBA" id="ARBA00022448"/>
    </source>
</evidence>
<protein>
    <submittedName>
        <fullName evidence="12">BZ3500_MvSof-1268-A1-R1_Chr4-2g06983 protein</fullName>
    </submittedName>
</protein>
<dbReference type="InterPro" id="IPR003663">
    <property type="entry name" value="Sugar/inositol_transpt"/>
</dbReference>
<keyword evidence="13" id="KW-1185">Reference proteome</keyword>
<dbReference type="InterPro" id="IPR036259">
    <property type="entry name" value="MFS_trans_sf"/>
</dbReference>
<dbReference type="InterPro" id="IPR050360">
    <property type="entry name" value="MFS_Sugar_Transporters"/>
</dbReference>
<keyword evidence="3 8" id="KW-0813">Transport</keyword>
<evidence type="ECO:0000256" key="6">
    <source>
        <dbReference type="ARBA" id="ARBA00023136"/>
    </source>
</evidence>
<dbReference type="PANTHER" id="PTHR48022:SF46">
    <property type="entry name" value="SUGAR TRANSPORTER, PUTATIVE (AFU_ORTHOLOGUE AFUA_1G11830)-RELATED"/>
    <property type="match status" value="1"/>
</dbReference>
<dbReference type="PROSITE" id="PS00217">
    <property type="entry name" value="SUGAR_TRANSPORT_2"/>
    <property type="match status" value="1"/>
</dbReference>
<comment type="similarity">
    <text evidence="2 8">Belongs to the major facilitator superfamily. Sugar transporter (TC 2.A.1.1) family.</text>
</comment>
<evidence type="ECO:0000256" key="8">
    <source>
        <dbReference type="RuleBase" id="RU003346"/>
    </source>
</evidence>
<comment type="subcellular location">
    <subcellularLocation>
        <location evidence="1">Membrane</location>
        <topology evidence="1">Multi-pass membrane protein</topology>
    </subcellularLocation>
</comment>
<feature type="coiled-coil region" evidence="9">
    <location>
        <begin position="210"/>
        <end position="244"/>
    </location>
</feature>
<evidence type="ECO:0000256" key="4">
    <source>
        <dbReference type="ARBA" id="ARBA00022692"/>
    </source>
</evidence>
<evidence type="ECO:0000256" key="2">
    <source>
        <dbReference type="ARBA" id="ARBA00010992"/>
    </source>
</evidence>
<dbReference type="PROSITE" id="PS00216">
    <property type="entry name" value="SUGAR_TRANSPORT_1"/>
    <property type="match status" value="1"/>
</dbReference>
<keyword evidence="5 10" id="KW-1133">Transmembrane helix</keyword>
<gene>
    <name evidence="12" type="ORF">BZ3500_MVSOF-1268-A1-R1_CHR4-2G06983</name>
</gene>
<feature type="transmembrane region" description="Helical" evidence="10">
    <location>
        <begin position="7"/>
        <end position="25"/>
    </location>
</feature>
<feature type="transmembrane region" description="Helical" evidence="10">
    <location>
        <begin position="365"/>
        <end position="384"/>
    </location>
</feature>
<evidence type="ECO:0000313" key="13">
    <source>
        <dbReference type="Proteomes" id="UP000249723"/>
    </source>
</evidence>
<dbReference type="InterPro" id="IPR020846">
    <property type="entry name" value="MFS_dom"/>
</dbReference>
<reference evidence="13" key="1">
    <citation type="submission" date="2016-10" db="EMBL/GenBank/DDBJ databases">
        <authorList>
            <person name="Jeantristanb JTB J.-T."/>
            <person name="Ricardo R."/>
        </authorList>
    </citation>
    <scope>NUCLEOTIDE SEQUENCE [LARGE SCALE GENOMIC DNA]</scope>
</reference>
<feature type="transmembrane region" description="Helical" evidence="10">
    <location>
        <begin position="142"/>
        <end position="160"/>
    </location>
</feature>
<evidence type="ECO:0000256" key="9">
    <source>
        <dbReference type="SAM" id="Coils"/>
    </source>
</evidence>
<evidence type="ECO:0000256" key="7">
    <source>
        <dbReference type="ARBA" id="ARBA00049119"/>
    </source>
</evidence>
<dbReference type="OrthoDB" id="508119at2759"/>
<feature type="transmembrane region" description="Helical" evidence="10">
    <location>
        <begin position="56"/>
        <end position="74"/>
    </location>
</feature>
<dbReference type="NCBIfam" id="TIGR00879">
    <property type="entry name" value="SP"/>
    <property type="match status" value="1"/>
</dbReference>
<sequence>MPSKTTVTNWCYGIAACTAMILYGYDASTFNAVQGSKHWVAYFNKPTPSQIGTINSVYVVGNIVSGFFAAPWVSSRYGRRVPIMLGALLVIVATFVQTFAPRGHLNAFLGGRFVVGLGQGLALPNGPVYVSEVTRPHVRGRLLGFWQLFYSVGAFMAFWINYATSKHTAKLGEWDWKLVLIFQLVCPVILLITMPLVCESPRWLVEKGRVDDARRALRRIRDTEEEIESELLEIREALEFEQNELKSTGFYSAYKLLWTDKSLRRRFIFALIINAGQQLTGQGSLVSYSTAVYKKVFTNLSTVALINALNATFGIVFTLTAVFFIERLGRKGLLTIGAIGQALCMLIVAVVGSETPFIGAKHDSKTLPVGVSIVFLLFLFIFFYKPSWGATVWIWTSEVFSFNVRIYAVGAATQTQNVANIILNQFFPQFLAKAGFRAFYLFAGINVGLAIFCIFVLPETRGVKLEEMDVIFGGKNHVDGGADMMAGQSTYSAEKPGVEHHENDLTSEELAKRTLLYLPLKTPEHSSDRQLVTTRAPLGAVLNLISYYVVGLQWL</sequence>
<keyword evidence="4 10" id="KW-0812">Transmembrane</keyword>
<evidence type="ECO:0000256" key="1">
    <source>
        <dbReference type="ARBA" id="ARBA00004141"/>
    </source>
</evidence>
<feature type="transmembrane region" description="Helical" evidence="10">
    <location>
        <begin position="300"/>
        <end position="325"/>
    </location>
</feature>
<feature type="transmembrane region" description="Helical" evidence="10">
    <location>
        <begin position="180"/>
        <end position="198"/>
    </location>
</feature>
<dbReference type="InterPro" id="IPR005829">
    <property type="entry name" value="Sugar_transporter_CS"/>
</dbReference>
<dbReference type="PRINTS" id="PR00171">
    <property type="entry name" value="SUGRTRNSPORT"/>
</dbReference>
<dbReference type="GO" id="GO:0005351">
    <property type="term" value="F:carbohydrate:proton symporter activity"/>
    <property type="evidence" value="ECO:0007669"/>
    <property type="project" value="TreeGrafter"/>
</dbReference>
<feature type="transmembrane region" description="Helical" evidence="10">
    <location>
        <begin position="81"/>
        <end position="100"/>
    </location>
</feature>
<dbReference type="EMBL" id="FMWP01000092">
    <property type="protein sequence ID" value="SCZ97090.1"/>
    <property type="molecule type" value="Genomic_DNA"/>
</dbReference>
<dbReference type="InterPro" id="IPR005828">
    <property type="entry name" value="MFS_sugar_transport-like"/>
</dbReference>
<evidence type="ECO:0000259" key="11">
    <source>
        <dbReference type="PROSITE" id="PS50850"/>
    </source>
</evidence>
<dbReference type="PROSITE" id="PS51257">
    <property type="entry name" value="PROKAR_LIPOPROTEIN"/>
    <property type="match status" value="1"/>
</dbReference>
<dbReference type="SUPFAM" id="SSF103473">
    <property type="entry name" value="MFS general substrate transporter"/>
    <property type="match status" value="1"/>
</dbReference>
<accession>A0A2X0MRW8</accession>
<dbReference type="AlphaFoldDB" id="A0A2X0MRW8"/>
<keyword evidence="6 10" id="KW-0472">Membrane</keyword>
<comment type="catalytic activity">
    <reaction evidence="7">
        <text>myo-inositol(out) + H(+)(out) = myo-inositol(in) + H(+)(in)</text>
        <dbReference type="Rhea" id="RHEA:60364"/>
        <dbReference type="ChEBI" id="CHEBI:15378"/>
        <dbReference type="ChEBI" id="CHEBI:17268"/>
    </reaction>
</comment>
<proteinExistence type="inferred from homology"/>
<dbReference type="Proteomes" id="UP000249723">
    <property type="component" value="Unassembled WGS sequence"/>
</dbReference>
<dbReference type="PROSITE" id="PS50850">
    <property type="entry name" value="MFS"/>
    <property type="match status" value="1"/>
</dbReference>
<feature type="transmembrane region" description="Helical" evidence="10">
    <location>
        <begin position="332"/>
        <end position="353"/>
    </location>
</feature>
<dbReference type="Gene3D" id="1.20.1250.20">
    <property type="entry name" value="MFS general substrate transporter like domains"/>
    <property type="match status" value="1"/>
</dbReference>
<dbReference type="GO" id="GO:0016020">
    <property type="term" value="C:membrane"/>
    <property type="evidence" value="ECO:0007669"/>
    <property type="project" value="UniProtKB-SubCell"/>
</dbReference>
<evidence type="ECO:0000256" key="10">
    <source>
        <dbReference type="SAM" id="Phobius"/>
    </source>
</evidence>
<evidence type="ECO:0000313" key="12">
    <source>
        <dbReference type="EMBL" id="SCZ97090.1"/>
    </source>
</evidence>
<dbReference type="STRING" id="289078.A0A2X0MRW8"/>
<dbReference type="PANTHER" id="PTHR48022">
    <property type="entry name" value="PLASTIDIC GLUCOSE TRANSPORTER 4"/>
    <property type="match status" value="1"/>
</dbReference>
<name>A0A2X0MRW8_9BASI</name>
<feature type="domain" description="Major facilitator superfamily (MFS) profile" evidence="11">
    <location>
        <begin position="12"/>
        <end position="461"/>
    </location>
</feature>
<keyword evidence="9" id="KW-0175">Coiled coil</keyword>
<dbReference type="FunFam" id="1.20.1250.20:FF:000134">
    <property type="entry name" value="MFS sugar transporter protein"/>
    <property type="match status" value="1"/>
</dbReference>